<evidence type="ECO:0000313" key="1">
    <source>
        <dbReference type="EMBL" id="KNC71841.1"/>
    </source>
</evidence>
<protein>
    <submittedName>
        <fullName evidence="1">Uncharacterized protein</fullName>
    </submittedName>
</protein>
<dbReference type="EMBL" id="KQ248027">
    <property type="protein sequence ID" value="KNC71841.1"/>
    <property type="molecule type" value="Genomic_DNA"/>
</dbReference>
<dbReference type="RefSeq" id="XP_014145743.1">
    <property type="nucleotide sequence ID" value="XM_014290268.1"/>
</dbReference>
<evidence type="ECO:0000313" key="2">
    <source>
        <dbReference type="Proteomes" id="UP000054560"/>
    </source>
</evidence>
<feature type="non-terminal residue" evidence="1">
    <location>
        <position position="142"/>
    </location>
</feature>
<sequence length="142" mass="15301">MVDVQNLAKTEGNSYVNMADIDNHTKGDKNGCSMESAHSTDMSAAVCAVAQVGDWTKEGVSLNDTQPVLSSSVCTDIGSSIATLSASEDIVSDLDSCQSKISLACMALERRQSRELLRPFILTEDISVDFDEQPLYFDGLLD</sequence>
<reference evidence="1 2" key="1">
    <citation type="submission" date="2011-02" db="EMBL/GenBank/DDBJ databases">
        <title>The Genome Sequence of Sphaeroforma arctica JP610.</title>
        <authorList>
            <consortium name="The Broad Institute Genome Sequencing Platform"/>
            <person name="Russ C."/>
            <person name="Cuomo C."/>
            <person name="Young S.K."/>
            <person name="Zeng Q."/>
            <person name="Gargeya S."/>
            <person name="Alvarado L."/>
            <person name="Berlin A."/>
            <person name="Chapman S.B."/>
            <person name="Chen Z."/>
            <person name="Freedman E."/>
            <person name="Gellesch M."/>
            <person name="Goldberg J."/>
            <person name="Griggs A."/>
            <person name="Gujja S."/>
            <person name="Heilman E."/>
            <person name="Heiman D."/>
            <person name="Howarth C."/>
            <person name="Mehta T."/>
            <person name="Neiman D."/>
            <person name="Pearson M."/>
            <person name="Roberts A."/>
            <person name="Saif S."/>
            <person name="Shea T."/>
            <person name="Shenoy N."/>
            <person name="Sisk P."/>
            <person name="Stolte C."/>
            <person name="Sykes S."/>
            <person name="White J."/>
            <person name="Yandava C."/>
            <person name="Burger G."/>
            <person name="Gray M.W."/>
            <person name="Holland P.W.H."/>
            <person name="King N."/>
            <person name="Lang F.B.F."/>
            <person name="Roger A.J."/>
            <person name="Ruiz-Trillo I."/>
            <person name="Haas B."/>
            <person name="Nusbaum C."/>
            <person name="Birren B."/>
        </authorList>
    </citation>
    <scope>NUCLEOTIDE SEQUENCE [LARGE SCALE GENOMIC DNA]</scope>
    <source>
        <strain evidence="1 2">JP610</strain>
    </source>
</reference>
<dbReference type="AlphaFoldDB" id="A0A0L0F5I3"/>
<gene>
    <name evidence="1" type="ORF">SARC_15617</name>
</gene>
<dbReference type="Proteomes" id="UP000054560">
    <property type="component" value="Unassembled WGS sequence"/>
</dbReference>
<dbReference type="GeneID" id="25916121"/>
<name>A0A0L0F5I3_9EUKA</name>
<accession>A0A0L0F5I3</accession>
<keyword evidence="2" id="KW-1185">Reference proteome</keyword>
<organism evidence="1 2">
    <name type="scientific">Sphaeroforma arctica JP610</name>
    <dbReference type="NCBI Taxonomy" id="667725"/>
    <lineage>
        <taxon>Eukaryota</taxon>
        <taxon>Ichthyosporea</taxon>
        <taxon>Ichthyophonida</taxon>
        <taxon>Sphaeroforma</taxon>
    </lineage>
</organism>
<proteinExistence type="predicted"/>